<proteinExistence type="predicted"/>
<evidence type="ECO:0000313" key="5">
    <source>
        <dbReference type="EMBL" id="KAK2095667.1"/>
    </source>
</evidence>
<keyword evidence="6" id="KW-1185">Reference proteome</keyword>
<comment type="caution">
    <text evidence="5">The sequence shown here is derived from an EMBL/GenBank/DDBJ whole genome shotgun (WGS) entry which is preliminary data.</text>
</comment>
<gene>
    <name evidence="5" type="primary">TRIP11_9</name>
    <name evidence="5" type="ORF">P7K49_027083</name>
</gene>
<feature type="coiled-coil region" evidence="4">
    <location>
        <begin position="341"/>
        <end position="368"/>
    </location>
</feature>
<evidence type="ECO:0000313" key="6">
    <source>
        <dbReference type="Proteomes" id="UP001266305"/>
    </source>
</evidence>
<keyword evidence="5" id="KW-0675">Receptor</keyword>
<dbReference type="PANTHER" id="PTHR18921">
    <property type="entry name" value="MYOSIN HEAVY CHAIN - RELATED"/>
    <property type="match status" value="1"/>
</dbReference>
<evidence type="ECO:0000256" key="2">
    <source>
        <dbReference type="ARBA" id="ARBA00023034"/>
    </source>
</evidence>
<evidence type="ECO:0000256" key="4">
    <source>
        <dbReference type="SAM" id="Coils"/>
    </source>
</evidence>
<feature type="coiled-coil region" evidence="4">
    <location>
        <begin position="193"/>
        <end position="280"/>
    </location>
</feature>
<name>A0ABQ9UF02_SAGOE</name>
<reference evidence="5 6" key="1">
    <citation type="submission" date="2023-05" db="EMBL/GenBank/DDBJ databases">
        <title>B98-5 Cell Line De Novo Hybrid Assembly: An Optical Mapping Approach.</title>
        <authorList>
            <person name="Kananen K."/>
            <person name="Auerbach J.A."/>
            <person name="Kautto E."/>
            <person name="Blachly J.S."/>
        </authorList>
    </citation>
    <scope>NUCLEOTIDE SEQUENCE [LARGE SCALE GENOMIC DNA]</scope>
    <source>
        <strain evidence="5">B95-8</strain>
        <tissue evidence="5">Cell line</tissue>
    </source>
</reference>
<dbReference type="EMBL" id="JASSZA010000013">
    <property type="protein sequence ID" value="KAK2095667.1"/>
    <property type="molecule type" value="Genomic_DNA"/>
</dbReference>
<organism evidence="5 6">
    <name type="scientific">Saguinus oedipus</name>
    <name type="common">Cotton-top tamarin</name>
    <name type="synonym">Oedipomidas oedipus</name>
    <dbReference type="NCBI Taxonomy" id="9490"/>
    <lineage>
        <taxon>Eukaryota</taxon>
        <taxon>Metazoa</taxon>
        <taxon>Chordata</taxon>
        <taxon>Craniata</taxon>
        <taxon>Vertebrata</taxon>
        <taxon>Euteleostomi</taxon>
        <taxon>Mammalia</taxon>
        <taxon>Eutheria</taxon>
        <taxon>Euarchontoglires</taxon>
        <taxon>Primates</taxon>
        <taxon>Haplorrhini</taxon>
        <taxon>Platyrrhini</taxon>
        <taxon>Cebidae</taxon>
        <taxon>Callitrichinae</taxon>
        <taxon>Saguinus</taxon>
    </lineage>
</organism>
<evidence type="ECO:0000256" key="3">
    <source>
        <dbReference type="ARBA" id="ARBA00023054"/>
    </source>
</evidence>
<comment type="subcellular location">
    <subcellularLocation>
        <location evidence="1">Golgi apparatus</location>
    </subcellularLocation>
</comment>
<sequence length="415" mass="47314">MGPVSGSSQGQPGFLAGQISNFTKFILMGGTEEVEAELPDFMTKENEAIDEILRSENKRHKKLCIDLQEKHEASELQMKQQSTSYQNQLQQKEVKICHCKARHTVLQDQMLKLQSAAQSVPSGAGGVPATTASSFAYGISHHPSAFHDDDMDFNDIILSRQEINQLPNEVSRLESEVVYWRDIGHTSTARGTHSSAQREINKLQNIKELKQNQSQETDDHQHEMSVLQNVHHQKLTEISQQHQEELSDYEERIEELTNLLQQAKCGKEAISEERENLKLECSELQPYGMKQSDTVTEKERIIAQSASAEEVFRLLQGLSDANNEIMRLTSLNQDNSLVEDNLKLKMHIEDLEKEKSLLSQEKEELQMSLLKSNNEYELLKSAATRDISLDSELYNLRLNLEAKEQELRVLVKRKS</sequence>
<protein>
    <submittedName>
        <fullName evidence="5">Thyroid receptor-interacting protein 11</fullName>
    </submittedName>
</protein>
<evidence type="ECO:0000256" key="1">
    <source>
        <dbReference type="ARBA" id="ARBA00004555"/>
    </source>
</evidence>
<dbReference type="Proteomes" id="UP001266305">
    <property type="component" value="Unassembled WGS sequence"/>
</dbReference>
<keyword evidence="2" id="KW-0333">Golgi apparatus</keyword>
<dbReference type="PANTHER" id="PTHR18921:SF2">
    <property type="entry name" value="THYROID RECEPTOR-INTERACTING PROTEIN 11"/>
    <property type="match status" value="1"/>
</dbReference>
<keyword evidence="3 4" id="KW-0175">Coiled coil</keyword>
<accession>A0ABQ9UF02</accession>